<feature type="compositionally biased region" description="Basic and acidic residues" evidence="1">
    <location>
        <begin position="123"/>
        <end position="143"/>
    </location>
</feature>
<evidence type="ECO:0000313" key="2">
    <source>
        <dbReference type="EMBL" id="KAJ7710395.1"/>
    </source>
</evidence>
<dbReference type="EMBL" id="JARKIE010000001">
    <property type="protein sequence ID" value="KAJ7710395.1"/>
    <property type="molecule type" value="Genomic_DNA"/>
</dbReference>
<feature type="region of interest" description="Disordered" evidence="1">
    <location>
        <begin position="115"/>
        <end position="157"/>
    </location>
</feature>
<organism evidence="2 3">
    <name type="scientific">Mycena rosella</name>
    <name type="common">Pink bonnet</name>
    <name type="synonym">Agaricus rosellus</name>
    <dbReference type="NCBI Taxonomy" id="1033263"/>
    <lineage>
        <taxon>Eukaryota</taxon>
        <taxon>Fungi</taxon>
        <taxon>Dikarya</taxon>
        <taxon>Basidiomycota</taxon>
        <taxon>Agaricomycotina</taxon>
        <taxon>Agaricomycetes</taxon>
        <taxon>Agaricomycetidae</taxon>
        <taxon>Agaricales</taxon>
        <taxon>Marasmiineae</taxon>
        <taxon>Mycenaceae</taxon>
        <taxon>Mycena</taxon>
    </lineage>
</organism>
<sequence>MFAPSRIVPAPHNLRFRAFIESSQIAKSRLRRGSVKELGTGQWMRRILLGARFKEKQQCVLKHLECNILQEYCGQKQSDRESASARMRNHGNLMAGGRGQNRRLMQGPVCVVVPSSGTGYGKSPKDNVKLESKGKRMEMKPDGGKATTFAYERGGSH</sequence>
<evidence type="ECO:0000313" key="3">
    <source>
        <dbReference type="Proteomes" id="UP001221757"/>
    </source>
</evidence>
<dbReference type="AlphaFoldDB" id="A0AAD7H2I4"/>
<comment type="caution">
    <text evidence="2">The sequence shown here is derived from an EMBL/GenBank/DDBJ whole genome shotgun (WGS) entry which is preliminary data.</text>
</comment>
<name>A0AAD7H2I4_MYCRO</name>
<accession>A0AAD7H2I4</accession>
<reference evidence="2" key="1">
    <citation type="submission" date="2023-03" db="EMBL/GenBank/DDBJ databases">
        <title>Massive genome expansion in bonnet fungi (Mycena s.s.) driven by repeated elements and novel gene families across ecological guilds.</title>
        <authorList>
            <consortium name="Lawrence Berkeley National Laboratory"/>
            <person name="Harder C.B."/>
            <person name="Miyauchi S."/>
            <person name="Viragh M."/>
            <person name="Kuo A."/>
            <person name="Thoen E."/>
            <person name="Andreopoulos B."/>
            <person name="Lu D."/>
            <person name="Skrede I."/>
            <person name="Drula E."/>
            <person name="Henrissat B."/>
            <person name="Morin E."/>
            <person name="Kohler A."/>
            <person name="Barry K."/>
            <person name="LaButti K."/>
            <person name="Morin E."/>
            <person name="Salamov A."/>
            <person name="Lipzen A."/>
            <person name="Mereny Z."/>
            <person name="Hegedus B."/>
            <person name="Baldrian P."/>
            <person name="Stursova M."/>
            <person name="Weitz H."/>
            <person name="Taylor A."/>
            <person name="Grigoriev I.V."/>
            <person name="Nagy L.G."/>
            <person name="Martin F."/>
            <person name="Kauserud H."/>
        </authorList>
    </citation>
    <scope>NUCLEOTIDE SEQUENCE</scope>
    <source>
        <strain evidence="2">CBHHK067</strain>
    </source>
</reference>
<gene>
    <name evidence="2" type="ORF">B0H17DRAFT_1173498</name>
</gene>
<dbReference type="Proteomes" id="UP001221757">
    <property type="component" value="Unassembled WGS sequence"/>
</dbReference>
<evidence type="ECO:0000256" key="1">
    <source>
        <dbReference type="SAM" id="MobiDB-lite"/>
    </source>
</evidence>
<protein>
    <submittedName>
        <fullName evidence="2">Uncharacterized protein</fullName>
    </submittedName>
</protein>
<keyword evidence="3" id="KW-1185">Reference proteome</keyword>
<proteinExistence type="predicted"/>